<comment type="caution">
    <text evidence="3">The sequence shown here is derived from an EMBL/GenBank/DDBJ whole genome shotgun (WGS) entry which is preliminary data.</text>
</comment>
<proteinExistence type="predicted"/>
<feature type="compositionally biased region" description="Polar residues" evidence="1">
    <location>
        <begin position="78"/>
        <end position="87"/>
    </location>
</feature>
<dbReference type="OrthoDB" id="10670492at2759"/>
<organism evidence="3 4">
    <name type="scientific">Tieghemiomyces parasiticus</name>
    <dbReference type="NCBI Taxonomy" id="78921"/>
    <lineage>
        <taxon>Eukaryota</taxon>
        <taxon>Fungi</taxon>
        <taxon>Fungi incertae sedis</taxon>
        <taxon>Zoopagomycota</taxon>
        <taxon>Kickxellomycotina</taxon>
        <taxon>Dimargaritomycetes</taxon>
        <taxon>Dimargaritales</taxon>
        <taxon>Dimargaritaceae</taxon>
        <taxon>Tieghemiomyces</taxon>
    </lineage>
</organism>
<feature type="compositionally biased region" description="Polar residues" evidence="1">
    <location>
        <begin position="62"/>
        <end position="71"/>
    </location>
</feature>
<gene>
    <name evidence="3" type="ORF">IWQ60_010159</name>
</gene>
<evidence type="ECO:0000259" key="2">
    <source>
        <dbReference type="Pfam" id="PF20776"/>
    </source>
</evidence>
<dbReference type="AlphaFoldDB" id="A0A9W7ZLW8"/>
<evidence type="ECO:0000313" key="4">
    <source>
        <dbReference type="Proteomes" id="UP001150569"/>
    </source>
</evidence>
<evidence type="ECO:0000313" key="3">
    <source>
        <dbReference type="EMBL" id="KAJ1911398.1"/>
    </source>
</evidence>
<dbReference type="Proteomes" id="UP001150569">
    <property type="component" value="Unassembled WGS sequence"/>
</dbReference>
<dbReference type="Pfam" id="PF20776">
    <property type="entry name" value="SLS1_N"/>
    <property type="match status" value="1"/>
</dbReference>
<keyword evidence="4" id="KW-1185">Reference proteome</keyword>
<feature type="compositionally biased region" description="Basic residues" evidence="1">
    <location>
        <begin position="98"/>
        <end position="126"/>
    </location>
</feature>
<accession>A0A9W7ZLW8</accession>
<dbReference type="InterPro" id="IPR048400">
    <property type="entry name" value="SLS1_N"/>
</dbReference>
<evidence type="ECO:0000256" key="1">
    <source>
        <dbReference type="SAM" id="MobiDB-lite"/>
    </source>
</evidence>
<dbReference type="EMBL" id="JANBPT010000936">
    <property type="protein sequence ID" value="KAJ1911398.1"/>
    <property type="molecule type" value="Genomic_DNA"/>
</dbReference>
<feature type="region of interest" description="Disordered" evidence="1">
    <location>
        <begin position="48"/>
        <end position="156"/>
    </location>
</feature>
<feature type="domain" description="SLS1 N-terminal" evidence="2">
    <location>
        <begin position="191"/>
        <end position="263"/>
    </location>
</feature>
<protein>
    <recommendedName>
        <fullName evidence="2">SLS1 N-terminal domain-containing protein</fullName>
    </recommendedName>
</protein>
<sequence>MLRPILSLSLGLTRRGTLTRSPCVATGQGRWLGSAWRRRSLHITSRFEAEAADTTPKESKNPYPQNTAATSTPPPNGTPDTQVNGEATTFEIPTRVPQAKKSKAAKKHKGEGKVKQGKKSGKSRINKGKEGAMGLDITDNQEAGPAAPQANAGRAKKPSLKMLEYASDLEKFQSLADELTTNCGTLETITLNDIDEGRPSGEGPYSAEEIERAIQYLQSGFTMAQLKTYYISHHGGTQVAPPLSSNLRKAEVVELIIARLWRMRRSKEELISAIRQRRVLATETLHVTPTLVRLLRFKNVPANLALKTLCQITPDESAGTVTLEGPSRPVELARGALRRIEQCLSSETLELPAGNGGLGASRRPTEAALDYVGRACQTVVVFEEPRTFRITAITKQDLLATKRLLIHHFWANTTAGFLLGVPPVESDDTPALILAPIVSPPVLGGLVCHPPLSRLQRIQPINRLHPMDDPEEDLALHPIDRATRNLLGDQPDTETGLGQLYQTWMERYHELRTHYPGLGIRLAVRFGQVGTCPADRLNESNFFAAALHSAAVEGEGALSIDQLLTSRLFQNDGVEENKGGRESVAAGGTYVVNAGNFPARALFQLGDRVAPETRVVARWTALSHGSHNGSAMGSPPSPLPRAVQLEAVLQPSTNPTDLTGPTPLVSLRQIVAHSITHLLLPDHPFDLTLEAHYEVQVPAGTPLFESVAETVRHTQISLKPDEPIQVHAVPFGMEATFPCQTINASPATTTTTTTTATTTAQMTDSYFLTALYGEVTRNSEHGKLPITCQTRTDIFTGHAQDHLIGTFLTTRSVVPTADAGPKGSEVEAVSPVGTPFTETQGVVEWAQFVLDNVRLIKQEASASLQYSGDE</sequence>
<reference evidence="3" key="1">
    <citation type="submission" date="2022-07" db="EMBL/GenBank/DDBJ databases">
        <title>Phylogenomic reconstructions and comparative analyses of Kickxellomycotina fungi.</title>
        <authorList>
            <person name="Reynolds N.K."/>
            <person name="Stajich J.E."/>
            <person name="Barry K."/>
            <person name="Grigoriev I.V."/>
            <person name="Crous P."/>
            <person name="Smith M.E."/>
        </authorList>
    </citation>
    <scope>NUCLEOTIDE SEQUENCE</scope>
    <source>
        <strain evidence="3">RSA 861</strain>
    </source>
</reference>
<name>A0A9W7ZLW8_9FUNG</name>
<feature type="compositionally biased region" description="Basic and acidic residues" evidence="1">
    <location>
        <begin position="48"/>
        <end position="60"/>
    </location>
</feature>